<gene>
    <name evidence="5" type="primary">LOC120252481</name>
</gene>
<evidence type="ECO:0000313" key="4">
    <source>
        <dbReference type="Proteomes" id="UP001515500"/>
    </source>
</evidence>
<reference evidence="5" key="1">
    <citation type="submission" date="2025-08" db="UniProtKB">
        <authorList>
            <consortium name="RefSeq"/>
        </authorList>
    </citation>
    <scope>IDENTIFICATION</scope>
</reference>
<dbReference type="AlphaFoldDB" id="A0AB40ANQ8"/>
<dbReference type="Pfam" id="PF00804">
    <property type="entry name" value="Syntaxin"/>
    <property type="match status" value="1"/>
</dbReference>
<dbReference type="GO" id="GO:0005886">
    <property type="term" value="C:plasma membrane"/>
    <property type="evidence" value="ECO:0007669"/>
    <property type="project" value="TreeGrafter"/>
</dbReference>
<dbReference type="GeneID" id="120252481"/>
<accession>A0AB40ANQ8</accession>
<dbReference type="GO" id="GO:0006906">
    <property type="term" value="P:vesicle fusion"/>
    <property type="evidence" value="ECO:0007669"/>
    <property type="project" value="TreeGrafter"/>
</dbReference>
<keyword evidence="2" id="KW-0813">Transport</keyword>
<dbReference type="InterPro" id="IPR006011">
    <property type="entry name" value="Syntaxin_N"/>
</dbReference>
<dbReference type="PANTHER" id="PTHR19957">
    <property type="entry name" value="SYNTAXIN"/>
    <property type="match status" value="1"/>
</dbReference>
<dbReference type="PANTHER" id="PTHR19957:SF314">
    <property type="entry name" value="SYNTAXIN-124-RELATED"/>
    <property type="match status" value="1"/>
</dbReference>
<dbReference type="RefSeq" id="XP_039116588.1">
    <property type="nucleotide sequence ID" value="XM_039260654.1"/>
</dbReference>
<evidence type="ECO:0000256" key="2">
    <source>
        <dbReference type="ARBA" id="ARBA00022927"/>
    </source>
</evidence>
<dbReference type="GO" id="GO:0006886">
    <property type="term" value="P:intracellular protein transport"/>
    <property type="evidence" value="ECO:0007669"/>
    <property type="project" value="TreeGrafter"/>
</dbReference>
<dbReference type="GO" id="GO:0006887">
    <property type="term" value="P:exocytosis"/>
    <property type="evidence" value="ECO:0007669"/>
    <property type="project" value="TreeGrafter"/>
</dbReference>
<dbReference type="SUPFAM" id="SSF47661">
    <property type="entry name" value="t-snare proteins"/>
    <property type="match status" value="1"/>
</dbReference>
<dbReference type="GO" id="GO:0048278">
    <property type="term" value="P:vesicle docking"/>
    <property type="evidence" value="ECO:0007669"/>
    <property type="project" value="TreeGrafter"/>
</dbReference>
<evidence type="ECO:0000259" key="3">
    <source>
        <dbReference type="PROSITE" id="PS50192"/>
    </source>
</evidence>
<comment type="similarity">
    <text evidence="1">Belongs to the syntaxin family.</text>
</comment>
<dbReference type="GO" id="GO:0031201">
    <property type="term" value="C:SNARE complex"/>
    <property type="evidence" value="ECO:0007669"/>
    <property type="project" value="TreeGrafter"/>
</dbReference>
<organism evidence="4 5">
    <name type="scientific">Dioscorea cayennensis subsp. rotundata</name>
    <name type="common">White Guinea yam</name>
    <name type="synonym">Dioscorea rotundata</name>
    <dbReference type="NCBI Taxonomy" id="55577"/>
    <lineage>
        <taxon>Eukaryota</taxon>
        <taxon>Viridiplantae</taxon>
        <taxon>Streptophyta</taxon>
        <taxon>Embryophyta</taxon>
        <taxon>Tracheophyta</taxon>
        <taxon>Spermatophyta</taxon>
        <taxon>Magnoliopsida</taxon>
        <taxon>Liliopsida</taxon>
        <taxon>Dioscoreales</taxon>
        <taxon>Dioscoreaceae</taxon>
        <taxon>Dioscorea</taxon>
    </lineage>
</organism>
<keyword evidence="2" id="KW-0653">Protein transport</keyword>
<dbReference type="InterPro" id="IPR000727">
    <property type="entry name" value="T_SNARE_dom"/>
</dbReference>
<dbReference type="InterPro" id="IPR045242">
    <property type="entry name" value="Syntaxin"/>
</dbReference>
<dbReference type="InterPro" id="IPR010989">
    <property type="entry name" value="SNARE"/>
</dbReference>
<evidence type="ECO:0000256" key="1">
    <source>
        <dbReference type="ARBA" id="ARBA00009063"/>
    </source>
</evidence>
<proteinExistence type="inferred from homology"/>
<dbReference type="Gene3D" id="1.20.58.70">
    <property type="match status" value="1"/>
</dbReference>
<dbReference type="Gene3D" id="1.20.5.110">
    <property type="match status" value="1"/>
</dbReference>
<evidence type="ECO:0000313" key="5">
    <source>
        <dbReference type="RefSeq" id="XP_039116588.1"/>
    </source>
</evidence>
<dbReference type="GO" id="GO:0012505">
    <property type="term" value="C:endomembrane system"/>
    <property type="evidence" value="ECO:0007669"/>
    <property type="project" value="TreeGrafter"/>
</dbReference>
<keyword evidence="4" id="KW-1185">Reference proteome</keyword>
<dbReference type="Proteomes" id="UP001515500">
    <property type="component" value="Chromosome 21"/>
</dbReference>
<sequence length="148" mass="16977">MTTMKDLRVRIESDAQQVRCQAKTVKMKLEELDKANMAHRRLLWCGPGTLAERTRTSIVGGLGSKLKKLIYEFHELRTEMVDEEVIEREGSEKFMKEVVMEVKERNDAVKAMERSLKKLEQVFMDMAVLVGAQGGKIEDIESHVEHAN</sequence>
<dbReference type="PROSITE" id="PS50192">
    <property type="entry name" value="T_SNARE"/>
    <property type="match status" value="1"/>
</dbReference>
<protein>
    <submittedName>
        <fullName evidence="5">Syntaxin-123-like</fullName>
    </submittedName>
</protein>
<dbReference type="GO" id="GO:0000149">
    <property type="term" value="F:SNARE binding"/>
    <property type="evidence" value="ECO:0007669"/>
    <property type="project" value="TreeGrafter"/>
</dbReference>
<name>A0AB40ANQ8_DIOCR</name>
<dbReference type="GO" id="GO:0005484">
    <property type="term" value="F:SNAP receptor activity"/>
    <property type="evidence" value="ECO:0007669"/>
    <property type="project" value="TreeGrafter"/>
</dbReference>
<feature type="domain" description="T-SNARE coiled-coil homology" evidence="3">
    <location>
        <begin position="99"/>
        <end position="148"/>
    </location>
</feature>